<evidence type="ECO:0000313" key="1">
    <source>
        <dbReference type="EMBL" id="RSL15184.1"/>
    </source>
</evidence>
<dbReference type="EMBL" id="RSDW01000001">
    <property type="protein sequence ID" value="RSL15184.1"/>
    <property type="molecule type" value="Genomic_DNA"/>
</dbReference>
<comment type="caution">
    <text evidence="1">The sequence shown here is derived from an EMBL/GenBank/DDBJ whole genome shotgun (WGS) entry which is preliminary data.</text>
</comment>
<evidence type="ECO:0008006" key="3">
    <source>
        <dbReference type="Google" id="ProtNLM"/>
    </source>
</evidence>
<sequence>MIDCMTQLDVLYRYGVPPTEAAALAIARTREVYGVRRVEFNEAEKTVRVEYDATRLNEATIHQLLRRAGLDIVEKMPMFAAPVEEPAPAAAVAK</sequence>
<dbReference type="GO" id="GO:0046872">
    <property type="term" value="F:metal ion binding"/>
    <property type="evidence" value="ECO:0007669"/>
    <property type="project" value="InterPro"/>
</dbReference>
<organism evidence="1 2">
    <name type="scientific">Edaphobacter aggregans</name>
    <dbReference type="NCBI Taxonomy" id="570835"/>
    <lineage>
        <taxon>Bacteria</taxon>
        <taxon>Pseudomonadati</taxon>
        <taxon>Acidobacteriota</taxon>
        <taxon>Terriglobia</taxon>
        <taxon>Terriglobales</taxon>
        <taxon>Acidobacteriaceae</taxon>
        <taxon>Edaphobacter</taxon>
    </lineage>
</organism>
<keyword evidence="2" id="KW-1185">Reference proteome</keyword>
<dbReference type="AlphaFoldDB" id="A0A428MEA1"/>
<accession>A0A428MEA1</accession>
<dbReference type="Proteomes" id="UP000269669">
    <property type="component" value="Unassembled WGS sequence"/>
</dbReference>
<gene>
    <name evidence="1" type="ORF">EDE15_0662</name>
</gene>
<protein>
    <recommendedName>
        <fullName evidence="3">Copper chaperone CopZ</fullName>
    </recommendedName>
</protein>
<dbReference type="Gene3D" id="3.30.70.100">
    <property type="match status" value="1"/>
</dbReference>
<dbReference type="InterPro" id="IPR036163">
    <property type="entry name" value="HMA_dom_sf"/>
</dbReference>
<name>A0A428MEA1_9BACT</name>
<reference evidence="1 2" key="1">
    <citation type="submission" date="2018-12" db="EMBL/GenBank/DDBJ databases">
        <title>Sequencing of bacterial isolates from soil warming experiment in Harvard Forest, Massachusetts, USA.</title>
        <authorList>
            <person name="Deangelis K."/>
        </authorList>
    </citation>
    <scope>NUCLEOTIDE SEQUENCE [LARGE SCALE GENOMIC DNA]</scope>
    <source>
        <strain evidence="1 2">EB153</strain>
    </source>
</reference>
<dbReference type="SUPFAM" id="SSF55008">
    <property type="entry name" value="HMA, heavy metal-associated domain"/>
    <property type="match status" value="1"/>
</dbReference>
<evidence type="ECO:0000313" key="2">
    <source>
        <dbReference type="Proteomes" id="UP000269669"/>
    </source>
</evidence>
<proteinExistence type="predicted"/>